<comment type="caution">
    <text evidence="1">The sequence shown here is derived from an EMBL/GenBank/DDBJ whole genome shotgun (WGS) entry which is preliminary data.</text>
</comment>
<dbReference type="GO" id="GO:0043937">
    <property type="term" value="P:regulation of sporulation"/>
    <property type="evidence" value="ECO:0007669"/>
    <property type="project" value="InterPro"/>
</dbReference>
<evidence type="ECO:0000313" key="1">
    <source>
        <dbReference type="EMBL" id="GGE34174.1"/>
    </source>
</evidence>
<keyword evidence="2" id="KW-1185">Reference proteome</keyword>
<organism evidence="1 2">
    <name type="scientific">Pullulanibacillus camelliae</name>
    <dbReference type="NCBI Taxonomy" id="1707096"/>
    <lineage>
        <taxon>Bacteria</taxon>
        <taxon>Bacillati</taxon>
        <taxon>Bacillota</taxon>
        <taxon>Bacilli</taxon>
        <taxon>Bacillales</taxon>
        <taxon>Sporolactobacillaceae</taxon>
        <taxon>Pullulanibacillus</taxon>
    </lineage>
</organism>
<sequence>MIDIRELDRSDLMKSITEKRREMLEVAKLRGLKNNETVQQSRELDSLIIVYQKRFFHHY</sequence>
<dbReference type="RefSeq" id="WP_229672349.1">
    <property type="nucleotide sequence ID" value="NZ_BMIR01000003.1"/>
</dbReference>
<dbReference type="AlphaFoldDB" id="A0A8J2VK99"/>
<accession>A0A8J2VK99</accession>
<dbReference type="GO" id="GO:0046983">
    <property type="term" value="F:protein dimerization activity"/>
    <property type="evidence" value="ECO:0007669"/>
    <property type="project" value="InterPro"/>
</dbReference>
<dbReference type="Pfam" id="PF09388">
    <property type="entry name" value="SpoOE-like"/>
    <property type="match status" value="1"/>
</dbReference>
<dbReference type="InterPro" id="IPR036638">
    <property type="entry name" value="HLH_DNA-bd_sf"/>
</dbReference>
<reference evidence="1" key="1">
    <citation type="journal article" date="2014" name="Int. J. Syst. Evol. Microbiol.">
        <title>Complete genome sequence of Corynebacterium casei LMG S-19264T (=DSM 44701T), isolated from a smear-ripened cheese.</title>
        <authorList>
            <consortium name="US DOE Joint Genome Institute (JGI-PGF)"/>
            <person name="Walter F."/>
            <person name="Albersmeier A."/>
            <person name="Kalinowski J."/>
            <person name="Ruckert C."/>
        </authorList>
    </citation>
    <scope>NUCLEOTIDE SEQUENCE</scope>
    <source>
        <strain evidence="1">CGMCC 1.15371</strain>
    </source>
</reference>
<name>A0A8J2VK99_9BACL</name>
<proteinExistence type="predicted"/>
<dbReference type="SUPFAM" id="SSF140500">
    <property type="entry name" value="BAS1536-like"/>
    <property type="match status" value="1"/>
</dbReference>
<reference evidence="1" key="2">
    <citation type="submission" date="2020-09" db="EMBL/GenBank/DDBJ databases">
        <authorList>
            <person name="Sun Q."/>
            <person name="Zhou Y."/>
        </authorList>
    </citation>
    <scope>NUCLEOTIDE SEQUENCE</scope>
    <source>
        <strain evidence="1">CGMCC 1.15371</strain>
    </source>
</reference>
<dbReference type="InterPro" id="IPR018540">
    <property type="entry name" value="Spo0E-like"/>
</dbReference>
<dbReference type="InterPro" id="IPR037208">
    <property type="entry name" value="Spo0E-like_sf"/>
</dbReference>
<gene>
    <name evidence="1" type="ORF">GCM10011391_11100</name>
</gene>
<evidence type="ECO:0008006" key="3">
    <source>
        <dbReference type="Google" id="ProtNLM"/>
    </source>
</evidence>
<evidence type="ECO:0000313" key="2">
    <source>
        <dbReference type="Proteomes" id="UP000628775"/>
    </source>
</evidence>
<protein>
    <recommendedName>
        <fullName evidence="3">Aspartyl-phosphate phosphatase Spo0E family protein</fullName>
    </recommendedName>
</protein>
<dbReference type="Gene3D" id="4.10.280.10">
    <property type="entry name" value="Helix-loop-helix DNA-binding domain"/>
    <property type="match status" value="1"/>
</dbReference>
<dbReference type="Proteomes" id="UP000628775">
    <property type="component" value="Unassembled WGS sequence"/>
</dbReference>
<dbReference type="EMBL" id="BMIR01000003">
    <property type="protein sequence ID" value="GGE34174.1"/>
    <property type="molecule type" value="Genomic_DNA"/>
</dbReference>